<dbReference type="InterPro" id="IPR058240">
    <property type="entry name" value="rSAM_sf"/>
</dbReference>
<dbReference type="InterPro" id="IPR001989">
    <property type="entry name" value="Radical_activat_CS"/>
</dbReference>
<dbReference type="InterPro" id="IPR034457">
    <property type="entry name" value="Organic_radical-activating"/>
</dbReference>
<sequence length="264" mass="29834">MDHSYLEETGRIFDVQRFSVHDGPGIRTIIFLKGCPLRCKWCCNPESQQYEIQKMVVNGVPKTMGRDVTVQEVLNEVRKDLTYYWRSGGGVTLSGGECLFQSDFAAAILRACKEQCINTAIETTGFAPFSNIQKLLPWLDVVLMDIKHVDDEKHKAFTGQSNRLILENAKKIAESGANLVIRVPVVPEFNHTPREIYQIAKFAEQLPGVKRIHLLPYHRLGEDKYAGLGRKYELSNIDPQNNEALEELLNTVRNNTALECQIGG</sequence>
<evidence type="ECO:0000259" key="9">
    <source>
        <dbReference type="PROSITE" id="PS51918"/>
    </source>
</evidence>
<comment type="caution">
    <text evidence="10">The sequence shown here is derived from an EMBL/GenBank/DDBJ whole genome shotgun (WGS) entry which is preliminary data.</text>
</comment>
<evidence type="ECO:0000256" key="6">
    <source>
        <dbReference type="ARBA" id="ARBA00023002"/>
    </source>
</evidence>
<evidence type="ECO:0000256" key="5">
    <source>
        <dbReference type="ARBA" id="ARBA00022723"/>
    </source>
</evidence>
<protein>
    <submittedName>
        <fullName evidence="10">Glycyl-radical enzyme activating protein</fullName>
    </submittedName>
</protein>
<dbReference type="SFLD" id="SFLDG01066">
    <property type="entry name" value="organic_radical-activating_enz"/>
    <property type="match status" value="1"/>
</dbReference>
<dbReference type="Gene3D" id="3.20.20.70">
    <property type="entry name" value="Aldolase class I"/>
    <property type="match status" value="1"/>
</dbReference>
<reference evidence="10 11" key="1">
    <citation type="submission" date="2020-08" db="EMBL/GenBank/DDBJ databases">
        <title>Genome public.</title>
        <authorList>
            <person name="Liu C."/>
            <person name="Sun Q."/>
        </authorList>
    </citation>
    <scope>NUCLEOTIDE SEQUENCE [LARGE SCALE GENOMIC DNA]</scope>
    <source>
        <strain evidence="10 11">NSJ-27</strain>
    </source>
</reference>
<evidence type="ECO:0000313" key="10">
    <source>
        <dbReference type="EMBL" id="MBC5788343.1"/>
    </source>
</evidence>
<evidence type="ECO:0000256" key="1">
    <source>
        <dbReference type="ARBA" id="ARBA00001966"/>
    </source>
</evidence>
<keyword evidence="5" id="KW-0479">Metal-binding</keyword>
<organism evidence="10 11">
    <name type="scientific">Clostridium facile</name>
    <dbReference type="NCBI Taxonomy" id="2763035"/>
    <lineage>
        <taxon>Bacteria</taxon>
        <taxon>Bacillati</taxon>
        <taxon>Bacillota</taxon>
        <taxon>Clostridia</taxon>
        <taxon>Eubacteriales</taxon>
        <taxon>Clostridiaceae</taxon>
        <taxon>Clostridium</taxon>
    </lineage>
</organism>
<comment type="similarity">
    <text evidence="2">Belongs to the organic radical-activating enzymes family.</text>
</comment>
<keyword evidence="8" id="KW-0411">Iron-sulfur</keyword>
<feature type="domain" description="Radical SAM core" evidence="9">
    <location>
        <begin position="21"/>
        <end position="259"/>
    </location>
</feature>
<keyword evidence="7" id="KW-0408">Iron</keyword>
<proteinExistence type="inferred from homology"/>
<evidence type="ECO:0000256" key="3">
    <source>
        <dbReference type="ARBA" id="ARBA00022485"/>
    </source>
</evidence>
<dbReference type="SFLD" id="SFLDS00029">
    <property type="entry name" value="Radical_SAM"/>
    <property type="match status" value="1"/>
</dbReference>
<gene>
    <name evidence="10" type="ORF">H8Z77_10035</name>
</gene>
<evidence type="ECO:0000256" key="2">
    <source>
        <dbReference type="ARBA" id="ARBA00009777"/>
    </source>
</evidence>
<dbReference type="Pfam" id="PF04055">
    <property type="entry name" value="Radical_SAM"/>
    <property type="match status" value="1"/>
</dbReference>
<dbReference type="PANTHER" id="PTHR30352">
    <property type="entry name" value="PYRUVATE FORMATE-LYASE-ACTIVATING ENZYME"/>
    <property type="match status" value="1"/>
</dbReference>
<evidence type="ECO:0000256" key="7">
    <source>
        <dbReference type="ARBA" id="ARBA00023004"/>
    </source>
</evidence>
<evidence type="ECO:0000256" key="8">
    <source>
        <dbReference type="ARBA" id="ARBA00023014"/>
    </source>
</evidence>
<keyword evidence="4" id="KW-0949">S-adenosyl-L-methionine</keyword>
<name>A0ABR7ITD7_9CLOT</name>
<keyword evidence="11" id="KW-1185">Reference proteome</keyword>
<comment type="cofactor">
    <cofactor evidence="1">
        <name>[4Fe-4S] cluster</name>
        <dbReference type="ChEBI" id="CHEBI:49883"/>
    </cofactor>
</comment>
<dbReference type="PIRSF" id="PIRSF000371">
    <property type="entry name" value="PFL_act_enz"/>
    <property type="match status" value="1"/>
</dbReference>
<dbReference type="EMBL" id="JACOQK010000001">
    <property type="protein sequence ID" value="MBC5788343.1"/>
    <property type="molecule type" value="Genomic_DNA"/>
</dbReference>
<dbReference type="Proteomes" id="UP000649151">
    <property type="component" value="Unassembled WGS sequence"/>
</dbReference>
<accession>A0ABR7ITD7</accession>
<dbReference type="NCBIfam" id="TIGR02494">
    <property type="entry name" value="PFLE_PFLC"/>
    <property type="match status" value="1"/>
</dbReference>
<dbReference type="InterPro" id="IPR012839">
    <property type="entry name" value="Organic_radical_activase"/>
</dbReference>
<dbReference type="PANTHER" id="PTHR30352:SF4">
    <property type="entry name" value="PYRUVATE FORMATE-LYASE 2-ACTIVATING ENZYME"/>
    <property type="match status" value="1"/>
</dbReference>
<dbReference type="PROSITE" id="PS51918">
    <property type="entry name" value="RADICAL_SAM"/>
    <property type="match status" value="1"/>
</dbReference>
<dbReference type="CDD" id="cd01335">
    <property type="entry name" value="Radical_SAM"/>
    <property type="match status" value="1"/>
</dbReference>
<dbReference type="InterPro" id="IPR007197">
    <property type="entry name" value="rSAM"/>
</dbReference>
<keyword evidence="6" id="KW-0560">Oxidoreductase</keyword>
<dbReference type="RefSeq" id="WP_069986824.1">
    <property type="nucleotide sequence ID" value="NZ_JACOQK010000001.1"/>
</dbReference>
<dbReference type="InterPro" id="IPR013785">
    <property type="entry name" value="Aldolase_TIM"/>
</dbReference>
<keyword evidence="3" id="KW-0004">4Fe-4S</keyword>
<dbReference type="PROSITE" id="PS01087">
    <property type="entry name" value="RADICAL_ACTIVATING"/>
    <property type="match status" value="1"/>
</dbReference>
<evidence type="ECO:0000256" key="4">
    <source>
        <dbReference type="ARBA" id="ARBA00022691"/>
    </source>
</evidence>
<dbReference type="SUPFAM" id="SSF102114">
    <property type="entry name" value="Radical SAM enzymes"/>
    <property type="match status" value="1"/>
</dbReference>
<evidence type="ECO:0000313" key="11">
    <source>
        <dbReference type="Proteomes" id="UP000649151"/>
    </source>
</evidence>